<comment type="caution">
    <text evidence="1">The sequence shown here is derived from an EMBL/GenBank/DDBJ whole genome shotgun (WGS) entry which is preliminary data.</text>
</comment>
<proteinExistence type="predicted"/>
<accession>A0ACC2XNK0</accession>
<dbReference type="Proteomes" id="UP001234202">
    <property type="component" value="Unassembled WGS sequence"/>
</dbReference>
<evidence type="ECO:0000313" key="2">
    <source>
        <dbReference type="Proteomes" id="UP001234202"/>
    </source>
</evidence>
<organism evidence="1 2">
    <name type="scientific">Naganishia onofrii</name>
    <dbReference type="NCBI Taxonomy" id="1851511"/>
    <lineage>
        <taxon>Eukaryota</taxon>
        <taxon>Fungi</taxon>
        <taxon>Dikarya</taxon>
        <taxon>Basidiomycota</taxon>
        <taxon>Agaricomycotina</taxon>
        <taxon>Tremellomycetes</taxon>
        <taxon>Filobasidiales</taxon>
        <taxon>Filobasidiaceae</taxon>
        <taxon>Naganishia</taxon>
    </lineage>
</organism>
<evidence type="ECO:0000313" key="1">
    <source>
        <dbReference type="EMBL" id="KAJ9124601.1"/>
    </source>
</evidence>
<gene>
    <name evidence="1" type="ORF">QFC24_003394</name>
</gene>
<keyword evidence="2" id="KW-1185">Reference proteome</keyword>
<sequence>MEMQDRHWIFIQKLADELKCDVIVPIYTLAPLATGTSCIQTCIELLAHLERDDVRYRNKHFVLTGDSAGGWIALRILLALVERHTGKVTSRDRQDKVHVSASKLEQAGEVDYKAILDSISDVLMISPVVDSTVDRPEDLEAEQRVSPLPRSELDPDP</sequence>
<protein>
    <submittedName>
        <fullName evidence="1">Uncharacterized protein</fullName>
    </submittedName>
</protein>
<reference evidence="1" key="1">
    <citation type="submission" date="2023-04" db="EMBL/GenBank/DDBJ databases">
        <title>Draft Genome sequencing of Naganishia species isolated from polar environments using Oxford Nanopore Technology.</title>
        <authorList>
            <person name="Leo P."/>
            <person name="Venkateswaran K."/>
        </authorList>
    </citation>
    <scope>NUCLEOTIDE SEQUENCE</scope>
    <source>
        <strain evidence="1">DBVPG 5303</strain>
    </source>
</reference>
<dbReference type="EMBL" id="JASBWV010000010">
    <property type="protein sequence ID" value="KAJ9124601.1"/>
    <property type="molecule type" value="Genomic_DNA"/>
</dbReference>
<name>A0ACC2XNK0_9TREE</name>